<name>Q6ZJ94_ORYSJ</name>
<protein>
    <submittedName>
        <fullName evidence="3">Uncharacterized protein</fullName>
    </submittedName>
</protein>
<reference evidence="4" key="3">
    <citation type="journal article" date="2005" name="Nature">
        <title>The map-based sequence of the rice genome.</title>
        <authorList>
            <consortium name="International rice genome sequencing project (IRGSP)"/>
            <person name="Matsumoto T."/>
            <person name="Wu J."/>
            <person name="Kanamori H."/>
            <person name="Katayose Y."/>
            <person name="Fujisawa M."/>
            <person name="Namiki N."/>
            <person name="Mizuno H."/>
            <person name="Yamamoto K."/>
            <person name="Antonio B.A."/>
            <person name="Baba T."/>
            <person name="Sakata K."/>
            <person name="Nagamura Y."/>
            <person name="Aoki H."/>
            <person name="Arikawa K."/>
            <person name="Arita K."/>
            <person name="Bito T."/>
            <person name="Chiden Y."/>
            <person name="Fujitsuka N."/>
            <person name="Fukunaka R."/>
            <person name="Hamada M."/>
            <person name="Harada C."/>
            <person name="Hayashi A."/>
            <person name="Hijishita S."/>
            <person name="Honda M."/>
            <person name="Hosokawa S."/>
            <person name="Ichikawa Y."/>
            <person name="Idonuma A."/>
            <person name="Iijima M."/>
            <person name="Ikeda M."/>
            <person name="Ikeno M."/>
            <person name="Ito K."/>
            <person name="Ito S."/>
            <person name="Ito T."/>
            <person name="Ito Y."/>
            <person name="Ito Y."/>
            <person name="Iwabuchi A."/>
            <person name="Kamiya K."/>
            <person name="Karasawa W."/>
            <person name="Kurita K."/>
            <person name="Katagiri S."/>
            <person name="Kikuta A."/>
            <person name="Kobayashi H."/>
            <person name="Kobayashi N."/>
            <person name="Machita K."/>
            <person name="Maehara T."/>
            <person name="Masukawa M."/>
            <person name="Mizubayashi T."/>
            <person name="Mukai Y."/>
            <person name="Nagasaki H."/>
            <person name="Nagata Y."/>
            <person name="Naito S."/>
            <person name="Nakashima M."/>
            <person name="Nakama Y."/>
            <person name="Nakamichi Y."/>
            <person name="Nakamura M."/>
            <person name="Meguro A."/>
            <person name="Negishi M."/>
            <person name="Ohta I."/>
            <person name="Ohta T."/>
            <person name="Okamoto M."/>
            <person name="Ono N."/>
            <person name="Saji S."/>
            <person name="Sakaguchi M."/>
            <person name="Sakai K."/>
            <person name="Shibata M."/>
            <person name="Shimokawa T."/>
            <person name="Song J."/>
            <person name="Takazaki Y."/>
            <person name="Terasawa K."/>
            <person name="Tsugane M."/>
            <person name="Tsuji K."/>
            <person name="Ueda S."/>
            <person name="Waki K."/>
            <person name="Yamagata H."/>
            <person name="Yamamoto M."/>
            <person name="Yamamoto S."/>
            <person name="Yamane H."/>
            <person name="Yoshiki S."/>
            <person name="Yoshihara R."/>
            <person name="Yukawa K."/>
            <person name="Zhong H."/>
            <person name="Yano M."/>
            <person name="Yuan Q."/>
            <person name="Ouyang S."/>
            <person name="Liu J."/>
            <person name="Jones K.M."/>
            <person name="Gansberger K."/>
            <person name="Moffat K."/>
            <person name="Hill J."/>
            <person name="Bera J."/>
            <person name="Fadrosh D."/>
            <person name="Jin S."/>
            <person name="Johri S."/>
            <person name="Kim M."/>
            <person name="Overton L."/>
            <person name="Reardon M."/>
            <person name="Tsitrin T."/>
            <person name="Vuong H."/>
            <person name="Weaver B."/>
            <person name="Ciecko A."/>
            <person name="Tallon L."/>
            <person name="Jackson J."/>
            <person name="Pai G."/>
            <person name="Aken S.V."/>
            <person name="Utterback T."/>
            <person name="Reidmuller S."/>
            <person name="Feldblyum T."/>
            <person name="Hsiao J."/>
            <person name="Zismann V."/>
            <person name="Iobst S."/>
            <person name="de Vazeille A.R."/>
            <person name="Buell C.R."/>
            <person name="Ying K."/>
            <person name="Li Y."/>
            <person name="Lu T."/>
            <person name="Huang Y."/>
            <person name="Zhao Q."/>
            <person name="Feng Q."/>
            <person name="Zhang L."/>
            <person name="Zhu J."/>
            <person name="Weng Q."/>
            <person name="Mu J."/>
            <person name="Lu Y."/>
            <person name="Fan D."/>
            <person name="Liu Y."/>
            <person name="Guan J."/>
            <person name="Zhang Y."/>
            <person name="Yu S."/>
            <person name="Liu X."/>
            <person name="Zhang Y."/>
            <person name="Hong G."/>
            <person name="Han B."/>
            <person name="Choisne N."/>
            <person name="Demange N."/>
            <person name="Orjeda G."/>
            <person name="Samain S."/>
            <person name="Cattolico L."/>
            <person name="Pelletier E."/>
            <person name="Couloux A."/>
            <person name="Segurens B."/>
            <person name="Wincker P."/>
            <person name="D'Hont A."/>
            <person name="Scarpelli C."/>
            <person name="Weissenbach J."/>
            <person name="Salanoubat M."/>
            <person name="Quetier F."/>
            <person name="Yu Y."/>
            <person name="Kim H.R."/>
            <person name="Rambo T."/>
            <person name="Currie J."/>
            <person name="Collura K."/>
            <person name="Luo M."/>
            <person name="Yang T."/>
            <person name="Ammiraju J.S.S."/>
            <person name="Engler F."/>
            <person name="Soderlund C."/>
            <person name="Wing R.A."/>
            <person name="Palmer L.E."/>
            <person name="de la Bastide M."/>
            <person name="Spiegel L."/>
            <person name="Nascimento L."/>
            <person name="Zutavern T."/>
            <person name="O'Shaughnessy A."/>
            <person name="Dike S."/>
            <person name="Dedhia N."/>
            <person name="Preston R."/>
            <person name="Balija V."/>
            <person name="McCombie W.R."/>
            <person name="Chow T."/>
            <person name="Chen H."/>
            <person name="Chung M."/>
            <person name="Chen C."/>
            <person name="Shaw J."/>
            <person name="Wu H."/>
            <person name="Hsiao K."/>
            <person name="Chao Y."/>
            <person name="Chu M."/>
            <person name="Cheng C."/>
            <person name="Hour A."/>
            <person name="Lee P."/>
            <person name="Lin S."/>
            <person name="Lin Y."/>
            <person name="Liou J."/>
            <person name="Liu S."/>
            <person name="Hsing Y."/>
            <person name="Raghuvanshi S."/>
            <person name="Mohanty A."/>
            <person name="Bharti A.K."/>
            <person name="Gaur A."/>
            <person name="Gupta V."/>
            <person name="Kumar D."/>
            <person name="Ravi V."/>
            <person name="Vij S."/>
            <person name="Kapur A."/>
            <person name="Khurana P."/>
            <person name="Khurana P."/>
            <person name="Khurana J.P."/>
            <person name="Tyagi A.K."/>
            <person name="Gaikwad K."/>
            <person name="Singh A."/>
            <person name="Dalal V."/>
            <person name="Srivastava S."/>
            <person name="Dixit A."/>
            <person name="Pal A.K."/>
            <person name="Ghazi I.A."/>
            <person name="Yadav M."/>
            <person name="Pandit A."/>
            <person name="Bhargava A."/>
            <person name="Sureshbabu K."/>
            <person name="Batra K."/>
            <person name="Sharma T.R."/>
            <person name="Mohapatra T."/>
            <person name="Singh N.K."/>
            <person name="Messing J."/>
            <person name="Nelson A.B."/>
            <person name="Fuks G."/>
            <person name="Kavchok S."/>
            <person name="Keizer G."/>
            <person name="Linton E."/>
            <person name="Llaca V."/>
            <person name="Song R."/>
            <person name="Tanyolac B."/>
            <person name="Young S."/>
            <person name="Ho-Il K."/>
            <person name="Hahn J.H."/>
            <person name="Sangsakoo G."/>
            <person name="Vanavichit A."/>
            <person name="de Mattos Luiz.A.T."/>
            <person name="Zimmer P.D."/>
            <person name="Malone G."/>
            <person name="Dellagostin O."/>
            <person name="de Oliveira A.C."/>
            <person name="Bevan M."/>
            <person name="Bancroft I."/>
            <person name="Minx P."/>
            <person name="Cordum H."/>
            <person name="Wilson R."/>
            <person name="Cheng Z."/>
            <person name="Jin W."/>
            <person name="Jiang J."/>
            <person name="Leong S.A."/>
            <person name="Iwama H."/>
            <person name="Gojobori T."/>
            <person name="Itoh T."/>
            <person name="Niimura Y."/>
            <person name="Fujii Y."/>
            <person name="Habara T."/>
            <person name="Sakai H."/>
            <person name="Sato Y."/>
            <person name="Wilson G."/>
            <person name="Kumar K."/>
            <person name="McCouch S."/>
            <person name="Juretic N."/>
            <person name="Hoen D."/>
            <person name="Wright S."/>
            <person name="Bruskiewich R."/>
            <person name="Bureau T."/>
            <person name="Miyao A."/>
            <person name="Hirochika H."/>
            <person name="Nishikawa T."/>
            <person name="Kadowaki K."/>
            <person name="Sugiura M."/>
            <person name="Burr B."/>
            <person name="Sasaki T."/>
        </authorList>
    </citation>
    <scope>NUCLEOTIDE SEQUENCE [LARGE SCALE GENOMIC DNA]</scope>
    <source>
        <strain evidence="4">cv. Nipponbare</strain>
    </source>
</reference>
<evidence type="ECO:0000313" key="4">
    <source>
        <dbReference type="Proteomes" id="UP000000763"/>
    </source>
</evidence>
<evidence type="ECO:0000313" key="3">
    <source>
        <dbReference type="EMBL" id="BAD12842.1"/>
    </source>
</evidence>
<dbReference type="EMBL" id="AP003919">
    <property type="protein sequence ID" value="BAD12842.1"/>
    <property type="molecule type" value="Genomic_DNA"/>
</dbReference>
<reference evidence="3" key="2">
    <citation type="submission" date="2001-07" db="EMBL/GenBank/DDBJ databases">
        <title>Oryza sativa nipponbare(GA3) genomic DNA, chromosome 8, BAC clone:OJ1734_E04.</title>
        <authorList>
            <person name="Sasaki T."/>
            <person name="Matsumoto T."/>
            <person name="Yamamoto K."/>
        </authorList>
    </citation>
    <scope>NUCLEOTIDE SEQUENCE</scope>
</reference>
<feature type="region of interest" description="Disordered" evidence="1">
    <location>
        <begin position="87"/>
        <end position="163"/>
    </location>
</feature>
<reference evidence="2" key="1">
    <citation type="submission" date="2001-07" db="EMBL/GenBank/DDBJ databases">
        <title>Oryza sativa nipponbare(GA3) genomic DNA, chromosome 8, BAC clone:OJ1119_C05.</title>
        <authorList>
            <person name="Sasaki T."/>
            <person name="Matsumoto T."/>
            <person name="Yamamoto K."/>
        </authorList>
    </citation>
    <scope>NUCLEOTIDE SEQUENCE</scope>
</reference>
<dbReference type="AlphaFoldDB" id="Q6ZJ94"/>
<accession>Q6ZJ94</accession>
<organism evidence="3 4">
    <name type="scientific">Oryza sativa subsp. japonica</name>
    <name type="common">Rice</name>
    <dbReference type="NCBI Taxonomy" id="39947"/>
    <lineage>
        <taxon>Eukaryota</taxon>
        <taxon>Viridiplantae</taxon>
        <taxon>Streptophyta</taxon>
        <taxon>Embryophyta</taxon>
        <taxon>Tracheophyta</taxon>
        <taxon>Spermatophyta</taxon>
        <taxon>Magnoliopsida</taxon>
        <taxon>Liliopsida</taxon>
        <taxon>Poales</taxon>
        <taxon>Poaceae</taxon>
        <taxon>BOP clade</taxon>
        <taxon>Oryzoideae</taxon>
        <taxon>Oryzeae</taxon>
        <taxon>Oryzinae</taxon>
        <taxon>Oryza</taxon>
        <taxon>Oryza sativa</taxon>
    </lineage>
</organism>
<feature type="compositionally biased region" description="Basic and acidic residues" evidence="1">
    <location>
        <begin position="118"/>
        <end position="136"/>
    </location>
</feature>
<feature type="compositionally biased region" description="Low complexity" evidence="1">
    <location>
        <begin position="98"/>
        <end position="110"/>
    </location>
</feature>
<dbReference type="Proteomes" id="UP000000763">
    <property type="component" value="Chromosome 8"/>
</dbReference>
<sequence length="204" mass="22812">MPWRVNTITLRHKLDKSAIRLNDSPIQWSRKPLSVPQHNFPQNKFKRARDNHHKKITEINNVRVDSPNFTRDDYSEAVERIYLRGGGVRGRSRRRSTRTGTPSGGTDRPSLAAAAGEENPRKQTERQSTKGRTGEKRMRRRRRTGLSEEEDEVGGGEDSGCTNGTCLLATAGAAGGEVPPASRPAMAPPMHAQATYMYKMLLYV</sequence>
<dbReference type="EMBL" id="AP003875">
    <property type="protein sequence ID" value="BAD11557.1"/>
    <property type="molecule type" value="Genomic_DNA"/>
</dbReference>
<evidence type="ECO:0000313" key="2">
    <source>
        <dbReference type="EMBL" id="BAD11557.1"/>
    </source>
</evidence>
<gene>
    <name evidence="2" type="ORF">OJ1119_C05.22</name>
    <name evidence="3" type="ORF">OJ1734_E04.1</name>
</gene>
<reference evidence="4" key="4">
    <citation type="journal article" date="2008" name="Nucleic Acids Res.">
        <title>The rice annotation project database (RAP-DB): 2008 update.</title>
        <authorList>
            <consortium name="The rice annotation project (RAP)"/>
        </authorList>
    </citation>
    <scope>GENOME REANNOTATION</scope>
    <source>
        <strain evidence="4">cv. Nipponbare</strain>
    </source>
</reference>
<proteinExistence type="predicted"/>
<evidence type="ECO:0000256" key="1">
    <source>
        <dbReference type="SAM" id="MobiDB-lite"/>
    </source>
</evidence>